<evidence type="ECO:0000313" key="7">
    <source>
        <dbReference type="Proteomes" id="UP000001514"/>
    </source>
</evidence>
<dbReference type="FunCoup" id="D8QZG2">
    <property type="interactions" value="468"/>
</dbReference>
<organism evidence="7">
    <name type="scientific">Selaginella moellendorffii</name>
    <name type="common">Spikemoss</name>
    <dbReference type="NCBI Taxonomy" id="88036"/>
    <lineage>
        <taxon>Eukaryota</taxon>
        <taxon>Viridiplantae</taxon>
        <taxon>Streptophyta</taxon>
        <taxon>Embryophyta</taxon>
        <taxon>Tracheophyta</taxon>
        <taxon>Lycopodiopsida</taxon>
        <taxon>Selaginellales</taxon>
        <taxon>Selaginellaceae</taxon>
        <taxon>Selaginella</taxon>
    </lineage>
</organism>
<protein>
    <submittedName>
        <fullName evidence="6">Uncharacterized protein WOX7-1</fullName>
    </submittedName>
</protein>
<evidence type="ECO:0000313" key="6">
    <source>
        <dbReference type="EMBL" id="EFJ34398.1"/>
    </source>
</evidence>
<accession>D8QZG2</accession>
<feature type="non-terminal residue" evidence="6">
    <location>
        <position position="246"/>
    </location>
</feature>
<dbReference type="PROSITE" id="PS50071">
    <property type="entry name" value="HOMEOBOX_2"/>
    <property type="match status" value="1"/>
</dbReference>
<dbReference type="PANTHER" id="PTHR46777:SF5">
    <property type="entry name" value="WUSCHEL-RELATED HOMEOBOX 13"/>
    <property type="match status" value="1"/>
</dbReference>
<dbReference type="HOGENOM" id="CLU_1148873_0_0_1"/>
<keyword evidence="7" id="KW-1185">Reference proteome</keyword>
<dbReference type="Gramene" id="EFJ34398">
    <property type="protein sequence ID" value="EFJ34398"/>
    <property type="gene ID" value="SELMODRAFT_438787"/>
</dbReference>
<dbReference type="InterPro" id="IPR001356">
    <property type="entry name" value="HD"/>
</dbReference>
<feature type="region of interest" description="Disordered" evidence="4">
    <location>
        <begin position="201"/>
        <end position="227"/>
    </location>
</feature>
<comment type="subcellular location">
    <subcellularLocation>
        <location evidence="1 2 3">Nucleus</location>
    </subcellularLocation>
</comment>
<gene>
    <name evidence="6" type="primary">WOX7-1</name>
    <name evidence="6" type="ORF">SELMODRAFT_438787</name>
</gene>
<evidence type="ECO:0000256" key="4">
    <source>
        <dbReference type="SAM" id="MobiDB-lite"/>
    </source>
</evidence>
<name>D8QZG2_SELML</name>
<dbReference type="InterPro" id="IPR044559">
    <property type="entry name" value="WOX13-like"/>
</dbReference>
<dbReference type="GO" id="GO:0003677">
    <property type="term" value="F:DNA binding"/>
    <property type="evidence" value="ECO:0007669"/>
    <property type="project" value="UniProtKB-UniRule"/>
</dbReference>
<feature type="DNA-binding region" description="Homeobox" evidence="2">
    <location>
        <begin position="106"/>
        <end position="170"/>
    </location>
</feature>
<dbReference type="PANTHER" id="PTHR46777">
    <property type="entry name" value="WUSCHEL-RELATED HOMEOBOX 13"/>
    <property type="match status" value="1"/>
</dbReference>
<dbReference type="InParanoid" id="D8QZG2"/>
<dbReference type="Proteomes" id="UP000001514">
    <property type="component" value="Unassembled WGS sequence"/>
</dbReference>
<feature type="domain" description="Homeobox" evidence="5">
    <location>
        <begin position="104"/>
        <end position="169"/>
    </location>
</feature>
<dbReference type="AlphaFoldDB" id="D8QZG2"/>
<dbReference type="EMBL" id="GL377569">
    <property type="protein sequence ID" value="EFJ34398.1"/>
    <property type="molecule type" value="Genomic_DNA"/>
</dbReference>
<proteinExistence type="predicted"/>
<keyword evidence="2 3" id="KW-0238">DNA-binding</keyword>
<dbReference type="CDD" id="cd00086">
    <property type="entry name" value="homeodomain"/>
    <property type="match status" value="1"/>
</dbReference>
<reference evidence="6 7" key="1">
    <citation type="journal article" date="2011" name="Science">
        <title>The Selaginella genome identifies genetic changes associated with the evolution of vascular plants.</title>
        <authorList>
            <person name="Banks J.A."/>
            <person name="Nishiyama T."/>
            <person name="Hasebe M."/>
            <person name="Bowman J.L."/>
            <person name="Gribskov M."/>
            <person name="dePamphilis C."/>
            <person name="Albert V.A."/>
            <person name="Aono N."/>
            <person name="Aoyama T."/>
            <person name="Ambrose B.A."/>
            <person name="Ashton N.W."/>
            <person name="Axtell M.J."/>
            <person name="Barker E."/>
            <person name="Barker M.S."/>
            <person name="Bennetzen J.L."/>
            <person name="Bonawitz N.D."/>
            <person name="Chapple C."/>
            <person name="Cheng C."/>
            <person name="Correa L.G."/>
            <person name="Dacre M."/>
            <person name="DeBarry J."/>
            <person name="Dreyer I."/>
            <person name="Elias M."/>
            <person name="Engstrom E.M."/>
            <person name="Estelle M."/>
            <person name="Feng L."/>
            <person name="Finet C."/>
            <person name="Floyd S.K."/>
            <person name="Frommer W.B."/>
            <person name="Fujita T."/>
            <person name="Gramzow L."/>
            <person name="Gutensohn M."/>
            <person name="Harholt J."/>
            <person name="Hattori M."/>
            <person name="Heyl A."/>
            <person name="Hirai T."/>
            <person name="Hiwatashi Y."/>
            <person name="Ishikawa M."/>
            <person name="Iwata M."/>
            <person name="Karol K.G."/>
            <person name="Koehler B."/>
            <person name="Kolukisaoglu U."/>
            <person name="Kubo M."/>
            <person name="Kurata T."/>
            <person name="Lalonde S."/>
            <person name="Li K."/>
            <person name="Li Y."/>
            <person name="Litt A."/>
            <person name="Lyons E."/>
            <person name="Manning G."/>
            <person name="Maruyama T."/>
            <person name="Michael T.P."/>
            <person name="Mikami K."/>
            <person name="Miyazaki S."/>
            <person name="Morinaga S."/>
            <person name="Murata T."/>
            <person name="Mueller-Roeber B."/>
            <person name="Nelson D.R."/>
            <person name="Obara M."/>
            <person name="Oguri Y."/>
            <person name="Olmstead R.G."/>
            <person name="Onodera N."/>
            <person name="Petersen B.L."/>
            <person name="Pils B."/>
            <person name="Prigge M."/>
            <person name="Rensing S.A."/>
            <person name="Riano-Pachon D.M."/>
            <person name="Roberts A.W."/>
            <person name="Sato Y."/>
            <person name="Scheller H.V."/>
            <person name="Schulz B."/>
            <person name="Schulz C."/>
            <person name="Shakirov E.V."/>
            <person name="Shibagaki N."/>
            <person name="Shinohara N."/>
            <person name="Shippen D.E."/>
            <person name="Soerensen I."/>
            <person name="Sotooka R."/>
            <person name="Sugimoto N."/>
            <person name="Sugita M."/>
            <person name="Sumikawa N."/>
            <person name="Tanurdzic M."/>
            <person name="Theissen G."/>
            <person name="Ulvskov P."/>
            <person name="Wakazuki S."/>
            <person name="Weng J.K."/>
            <person name="Willats W.W."/>
            <person name="Wipf D."/>
            <person name="Wolf P.G."/>
            <person name="Yang L."/>
            <person name="Zimmer A.D."/>
            <person name="Zhu Q."/>
            <person name="Mitros T."/>
            <person name="Hellsten U."/>
            <person name="Loque D."/>
            <person name="Otillar R."/>
            <person name="Salamov A."/>
            <person name="Schmutz J."/>
            <person name="Shapiro H."/>
            <person name="Lindquist E."/>
            <person name="Lucas S."/>
            <person name="Rokhsar D."/>
            <person name="Grigoriev I.V."/>
        </authorList>
    </citation>
    <scope>NUCLEOTIDE SEQUENCE [LARGE SCALE GENOMIC DNA]</scope>
</reference>
<dbReference type="InterPro" id="IPR009057">
    <property type="entry name" value="Homeodomain-like_sf"/>
</dbReference>
<evidence type="ECO:0000259" key="5">
    <source>
        <dbReference type="PROSITE" id="PS50071"/>
    </source>
</evidence>
<feature type="compositionally biased region" description="Pro residues" evidence="4">
    <location>
        <begin position="92"/>
        <end position="103"/>
    </location>
</feature>
<dbReference type="SMART" id="SM00389">
    <property type="entry name" value="HOX"/>
    <property type="match status" value="1"/>
</dbReference>
<keyword evidence="2 3" id="KW-0371">Homeobox</keyword>
<feature type="region of interest" description="Disordered" evidence="4">
    <location>
        <begin position="1"/>
        <end position="31"/>
    </location>
</feature>
<dbReference type="Gene3D" id="1.10.10.60">
    <property type="entry name" value="Homeodomain-like"/>
    <property type="match status" value="1"/>
</dbReference>
<dbReference type="GO" id="GO:0006355">
    <property type="term" value="P:regulation of DNA-templated transcription"/>
    <property type="evidence" value="ECO:0000318"/>
    <property type="project" value="GO_Central"/>
</dbReference>
<dbReference type="eggNOG" id="ENOG502QVBF">
    <property type="taxonomic scope" value="Eukaryota"/>
</dbReference>
<feature type="region of interest" description="Disordered" evidence="4">
    <location>
        <begin position="164"/>
        <end position="184"/>
    </location>
</feature>
<evidence type="ECO:0000256" key="1">
    <source>
        <dbReference type="ARBA" id="ARBA00004123"/>
    </source>
</evidence>
<evidence type="ECO:0000256" key="2">
    <source>
        <dbReference type="PROSITE-ProRule" id="PRU00108"/>
    </source>
</evidence>
<dbReference type="GO" id="GO:0003700">
    <property type="term" value="F:DNA-binding transcription factor activity"/>
    <property type="evidence" value="ECO:0000318"/>
    <property type="project" value="GO_Central"/>
</dbReference>
<dbReference type="GO" id="GO:0005634">
    <property type="term" value="C:nucleus"/>
    <property type="evidence" value="ECO:0007669"/>
    <property type="project" value="UniProtKB-SubCell"/>
</dbReference>
<keyword evidence="2 3" id="KW-0539">Nucleus</keyword>
<dbReference type="Pfam" id="PF00046">
    <property type="entry name" value="Homeodomain"/>
    <property type="match status" value="1"/>
</dbReference>
<sequence length="246" mass="27694">MDRQENPRYSKRLRAKAEEKSPVKREPPNADEILLRSALDRPEYHPDFGIVMSAQQLDELRRQIAVYATICQQLVEMHKASMANPNGTSSSRPPPPSPLPPPVKATTRQRWAPSQAQVKLLESLYDVGMGTPHKQRVREITAELSQLGPVNESNVYNWFQNRKARTRRRNRQQPSALGGLEPQNFPHRELEEVDSEVDAMEGGGARGSPGVLKRLKPEGAGFRSSSRMSSGPWFNSSHFDVVTLFC</sequence>
<dbReference type="KEGG" id="smo:SELMODRAFT_438787"/>
<dbReference type="SUPFAM" id="SSF46689">
    <property type="entry name" value="Homeodomain-like"/>
    <property type="match status" value="1"/>
</dbReference>
<feature type="compositionally biased region" description="Basic and acidic residues" evidence="4">
    <location>
        <begin position="15"/>
        <end position="28"/>
    </location>
</feature>
<feature type="region of interest" description="Disordered" evidence="4">
    <location>
        <begin position="82"/>
        <end position="113"/>
    </location>
</feature>
<evidence type="ECO:0000256" key="3">
    <source>
        <dbReference type="RuleBase" id="RU000682"/>
    </source>
</evidence>